<keyword evidence="5" id="KW-0472">Membrane</keyword>
<dbReference type="RefSeq" id="WP_013627183.1">
    <property type="nucleotide sequence ID" value="NC_015174.1"/>
</dbReference>
<keyword evidence="9" id="KW-1185">Reference proteome</keyword>
<evidence type="ECO:0000256" key="4">
    <source>
        <dbReference type="ARBA" id="ARBA00022989"/>
    </source>
</evidence>
<evidence type="ECO:0000256" key="6">
    <source>
        <dbReference type="SAM" id="MobiDB-lite"/>
    </source>
</evidence>
<accession>F0SHK5</accession>
<comment type="subcellular location">
    <subcellularLocation>
        <location evidence="1">Cell membrane</location>
        <topology evidence="1">Multi-pass membrane protein</topology>
    </subcellularLocation>
</comment>
<dbReference type="STRING" id="756272.Plabr_0820"/>
<proteinExistence type="predicted"/>
<dbReference type="OrthoDB" id="145485at2"/>
<feature type="compositionally biased region" description="Polar residues" evidence="6">
    <location>
        <begin position="1"/>
        <end position="14"/>
    </location>
</feature>
<evidence type="ECO:0000256" key="3">
    <source>
        <dbReference type="ARBA" id="ARBA00022692"/>
    </source>
</evidence>
<evidence type="ECO:0000256" key="1">
    <source>
        <dbReference type="ARBA" id="ARBA00004651"/>
    </source>
</evidence>
<dbReference type="InterPro" id="IPR024320">
    <property type="entry name" value="LPG_synthase_C"/>
</dbReference>
<keyword evidence="4" id="KW-1133">Transmembrane helix</keyword>
<dbReference type="AlphaFoldDB" id="F0SHK5"/>
<feature type="domain" description="Phosphatidylglycerol lysyltransferase C-terminal" evidence="7">
    <location>
        <begin position="32"/>
        <end position="330"/>
    </location>
</feature>
<dbReference type="GO" id="GO:0005886">
    <property type="term" value="C:plasma membrane"/>
    <property type="evidence" value="ECO:0007669"/>
    <property type="project" value="UniProtKB-SubCell"/>
</dbReference>
<dbReference type="EMBL" id="CP002546">
    <property type="protein sequence ID" value="ADY58443.1"/>
    <property type="molecule type" value="Genomic_DNA"/>
</dbReference>
<dbReference type="eggNOG" id="COG2898">
    <property type="taxonomic scope" value="Bacteria"/>
</dbReference>
<evidence type="ECO:0000256" key="5">
    <source>
        <dbReference type="ARBA" id="ARBA00023136"/>
    </source>
</evidence>
<sequence>MNGSVLSIDTTSPTEPADVPDRAAVERCVYEHGHHPDSYLVTEPDYKHFWDDQQTGCIGYIQDGRYLHVVGGLIAAPERQEELLAQFTQFNDDNRYLASFFSIEEEQLPLFRKYGYQATKFGENTHIPLADHNWKGKPYAWIRRQVSFVSRQGIIAREINLEDLSQTERTETFARLQEINDEHLSERVMKHEIGLLEGKLYPDYFYRRRLFVACEEANPDNWQAFVACTPMRGGRGWATEMYRSRNESARGVIPFLIASLIDQMQAEGGEEVSLCMIPAINCKDPHPGDSKMARFLFGFWEKRLNFLFNSRGLYHFKSRFRPDFTSVFLCVRPRITSGSTFSFVRSVGVFKMNWMNYGRHLLSRKEKSSNAND</sequence>
<dbReference type="InterPro" id="IPR051211">
    <property type="entry name" value="PG_lysyltransferase"/>
</dbReference>
<dbReference type="HOGENOM" id="CLU_062993_0_0_0"/>
<dbReference type="KEGG" id="pbs:Plabr_0820"/>
<keyword evidence="2" id="KW-1003">Cell membrane</keyword>
<organism evidence="8 9">
    <name type="scientific">Rubinisphaera brasiliensis (strain ATCC 49424 / DSM 5305 / JCM 21570 / IAM 15109 / NBRC 103401 / IFAM 1448)</name>
    <name type="common">Planctomyces brasiliensis</name>
    <dbReference type="NCBI Taxonomy" id="756272"/>
    <lineage>
        <taxon>Bacteria</taxon>
        <taxon>Pseudomonadati</taxon>
        <taxon>Planctomycetota</taxon>
        <taxon>Planctomycetia</taxon>
        <taxon>Planctomycetales</taxon>
        <taxon>Planctomycetaceae</taxon>
        <taxon>Rubinisphaera</taxon>
    </lineage>
</organism>
<gene>
    <name evidence="8" type="ordered locus">Plabr_0820</name>
</gene>
<dbReference type="PANTHER" id="PTHR34697">
    <property type="entry name" value="PHOSPHATIDYLGLYCEROL LYSYLTRANSFERASE"/>
    <property type="match status" value="1"/>
</dbReference>
<evidence type="ECO:0000313" key="9">
    <source>
        <dbReference type="Proteomes" id="UP000006860"/>
    </source>
</evidence>
<protein>
    <recommendedName>
        <fullName evidence="7">Phosphatidylglycerol lysyltransferase C-terminal domain-containing protein</fullName>
    </recommendedName>
</protein>
<reference evidence="9" key="1">
    <citation type="submission" date="2011-02" db="EMBL/GenBank/DDBJ databases">
        <title>The complete genome of Planctomyces brasiliensis DSM 5305.</title>
        <authorList>
            <person name="Lucas S."/>
            <person name="Copeland A."/>
            <person name="Lapidus A."/>
            <person name="Bruce D."/>
            <person name="Goodwin L."/>
            <person name="Pitluck S."/>
            <person name="Kyrpides N."/>
            <person name="Mavromatis K."/>
            <person name="Pagani I."/>
            <person name="Ivanova N."/>
            <person name="Ovchinnikova G."/>
            <person name="Lu M."/>
            <person name="Detter J.C."/>
            <person name="Han C."/>
            <person name="Land M."/>
            <person name="Hauser L."/>
            <person name="Markowitz V."/>
            <person name="Cheng J.-F."/>
            <person name="Hugenholtz P."/>
            <person name="Woyke T."/>
            <person name="Wu D."/>
            <person name="Tindall B."/>
            <person name="Pomrenke H.G."/>
            <person name="Brambilla E."/>
            <person name="Klenk H.-P."/>
            <person name="Eisen J.A."/>
        </authorList>
    </citation>
    <scope>NUCLEOTIDE SEQUENCE [LARGE SCALE GENOMIC DNA]</scope>
    <source>
        <strain evidence="9">ATCC 49424 / DSM 5305 / JCM 21570 / NBRC 103401 / IFAM 1448</strain>
    </source>
</reference>
<name>F0SHK5_RUBBR</name>
<evidence type="ECO:0000256" key="2">
    <source>
        <dbReference type="ARBA" id="ARBA00022475"/>
    </source>
</evidence>
<evidence type="ECO:0000259" key="7">
    <source>
        <dbReference type="Pfam" id="PF09924"/>
    </source>
</evidence>
<dbReference type="Proteomes" id="UP000006860">
    <property type="component" value="Chromosome"/>
</dbReference>
<dbReference type="GO" id="GO:0016755">
    <property type="term" value="F:aminoacyltransferase activity"/>
    <property type="evidence" value="ECO:0007669"/>
    <property type="project" value="TreeGrafter"/>
</dbReference>
<keyword evidence="3" id="KW-0812">Transmembrane</keyword>
<evidence type="ECO:0000313" key="8">
    <source>
        <dbReference type="EMBL" id="ADY58443.1"/>
    </source>
</evidence>
<dbReference type="Pfam" id="PF09924">
    <property type="entry name" value="LPG_synthase_C"/>
    <property type="match status" value="1"/>
</dbReference>
<dbReference type="PANTHER" id="PTHR34697:SF2">
    <property type="entry name" value="PHOSPHATIDYLGLYCEROL LYSYLTRANSFERASE"/>
    <property type="match status" value="1"/>
</dbReference>
<dbReference type="GO" id="GO:0055091">
    <property type="term" value="P:phospholipid homeostasis"/>
    <property type="evidence" value="ECO:0007669"/>
    <property type="project" value="TreeGrafter"/>
</dbReference>
<feature type="region of interest" description="Disordered" evidence="6">
    <location>
        <begin position="1"/>
        <end position="21"/>
    </location>
</feature>